<organism evidence="6 7">
    <name type="scientific">Leclercia adecarboxylata</name>
    <dbReference type="NCBI Taxonomy" id="83655"/>
    <lineage>
        <taxon>Bacteria</taxon>
        <taxon>Pseudomonadati</taxon>
        <taxon>Pseudomonadota</taxon>
        <taxon>Gammaproteobacteria</taxon>
        <taxon>Enterobacterales</taxon>
        <taxon>Enterobacteriaceae</taxon>
        <taxon>Leclercia</taxon>
    </lineage>
</organism>
<evidence type="ECO:0000256" key="2">
    <source>
        <dbReference type="ARBA" id="ARBA00022576"/>
    </source>
</evidence>
<dbReference type="PANTHER" id="PTHR42790">
    <property type="entry name" value="AMINOTRANSFERASE"/>
    <property type="match status" value="1"/>
</dbReference>
<dbReference type="SUPFAM" id="SSF53383">
    <property type="entry name" value="PLP-dependent transferases"/>
    <property type="match status" value="1"/>
</dbReference>
<dbReference type="Gene3D" id="3.90.1150.10">
    <property type="entry name" value="Aspartate Aminotransferase, domain 1"/>
    <property type="match status" value="1"/>
</dbReference>
<gene>
    <name evidence="6" type="primary">lysN_2</name>
    <name evidence="6" type="ORF">NCTC13032_03402</name>
</gene>
<dbReference type="AlphaFoldDB" id="A0A4U9HUL5"/>
<keyword evidence="4" id="KW-0663">Pyridoxal phosphate</keyword>
<keyword evidence="2 6" id="KW-0032">Aminotransferase</keyword>
<reference evidence="6 7" key="1">
    <citation type="submission" date="2019-05" db="EMBL/GenBank/DDBJ databases">
        <authorList>
            <consortium name="Pathogen Informatics"/>
        </authorList>
    </citation>
    <scope>NUCLEOTIDE SEQUENCE [LARGE SCALE GENOMIC DNA]</scope>
    <source>
        <strain evidence="6 7">NCTC13032</strain>
    </source>
</reference>
<evidence type="ECO:0000313" key="7">
    <source>
        <dbReference type="Proteomes" id="UP000310719"/>
    </source>
</evidence>
<dbReference type="EMBL" id="LR590464">
    <property type="protein sequence ID" value="VTP68134.1"/>
    <property type="molecule type" value="Genomic_DNA"/>
</dbReference>
<evidence type="ECO:0000256" key="4">
    <source>
        <dbReference type="ARBA" id="ARBA00022898"/>
    </source>
</evidence>
<evidence type="ECO:0000259" key="5">
    <source>
        <dbReference type="Pfam" id="PF00155"/>
    </source>
</evidence>
<evidence type="ECO:0000256" key="3">
    <source>
        <dbReference type="ARBA" id="ARBA00022679"/>
    </source>
</evidence>
<evidence type="ECO:0000256" key="1">
    <source>
        <dbReference type="ARBA" id="ARBA00001933"/>
    </source>
</evidence>
<dbReference type="Pfam" id="PF00155">
    <property type="entry name" value="Aminotran_1_2"/>
    <property type="match status" value="1"/>
</dbReference>
<protein>
    <submittedName>
        <fullName evidence="6">2-aminoadipate transaminase</fullName>
        <ecNumber evidence="6">2.6.1.39</ecNumber>
    </submittedName>
</protein>
<dbReference type="Gene3D" id="3.40.640.10">
    <property type="entry name" value="Type I PLP-dependent aspartate aminotransferase-like (Major domain)"/>
    <property type="match status" value="1"/>
</dbReference>
<comment type="cofactor">
    <cofactor evidence="1">
        <name>pyridoxal 5'-phosphate</name>
        <dbReference type="ChEBI" id="CHEBI:597326"/>
    </cofactor>
</comment>
<proteinExistence type="predicted"/>
<dbReference type="EC" id="2.6.1.39" evidence="6"/>
<dbReference type="PANTHER" id="PTHR42790:SF19">
    <property type="entry name" value="KYNURENINE_ALPHA-AMINOADIPATE AMINOTRANSFERASE, MITOCHONDRIAL"/>
    <property type="match status" value="1"/>
</dbReference>
<dbReference type="GO" id="GO:0030170">
    <property type="term" value="F:pyridoxal phosphate binding"/>
    <property type="evidence" value="ECO:0007669"/>
    <property type="project" value="InterPro"/>
</dbReference>
<dbReference type="InterPro" id="IPR015422">
    <property type="entry name" value="PyrdxlP-dep_Trfase_small"/>
</dbReference>
<keyword evidence="3 6" id="KW-0808">Transferase</keyword>
<evidence type="ECO:0000313" key="6">
    <source>
        <dbReference type="EMBL" id="VTP68134.1"/>
    </source>
</evidence>
<dbReference type="InterPro" id="IPR050859">
    <property type="entry name" value="Class-I_PLP-dep_aminotransf"/>
</dbReference>
<accession>A0A4U9HUL5</accession>
<dbReference type="STRING" id="83655.APT61_11330"/>
<name>A0A4U9HUL5_9ENTR</name>
<feature type="domain" description="Aminotransferase class I/classII large" evidence="5">
    <location>
        <begin position="21"/>
        <end position="138"/>
    </location>
</feature>
<dbReference type="InterPro" id="IPR015424">
    <property type="entry name" value="PyrdxlP-dep_Trfase"/>
</dbReference>
<dbReference type="Proteomes" id="UP000310719">
    <property type="component" value="Chromosome"/>
</dbReference>
<dbReference type="GO" id="GO:0047536">
    <property type="term" value="F:2-aminoadipate transaminase activity"/>
    <property type="evidence" value="ECO:0007669"/>
    <property type="project" value="UniProtKB-EC"/>
</dbReference>
<dbReference type="InterPro" id="IPR015421">
    <property type="entry name" value="PyrdxlP-dep_Trfase_major"/>
</dbReference>
<sequence>MLPDWVKRQVVILKQATDLHTSSLSQSLTYHYLESGRLAGQIDLIREAYKHKCQILCQHIESELGEHLTFHKPMGGMFLWAKFKYEMNTTEWLKKTLNNGVVYVPGEFFYCNEPDHATLRMSYVSVTDENLKEAVARLKASL</sequence>
<dbReference type="InterPro" id="IPR004839">
    <property type="entry name" value="Aminotransferase_I/II_large"/>
</dbReference>
<dbReference type="GO" id="GO:1901605">
    <property type="term" value="P:alpha-amino acid metabolic process"/>
    <property type="evidence" value="ECO:0007669"/>
    <property type="project" value="TreeGrafter"/>
</dbReference>